<comment type="caution">
    <text evidence="2">The sequence shown here is derived from an EMBL/GenBank/DDBJ whole genome shotgun (WGS) entry which is preliminary data.</text>
</comment>
<dbReference type="RefSeq" id="WP_160370208.1">
    <property type="nucleotide sequence ID" value="NZ_WSQA01000013.1"/>
</dbReference>
<name>A0A6N8L2H1_9SPHI</name>
<sequence length="107" mass="12445">MKTDLLETGQVRFSFRLNDENIIEKAEVYLASQAELDELYSYIKALFEQNKNKEIKIDLGDSILHLHYERMIIGGQIVFSHAYKSSPYASRTSPYQSHSAIRKAFRK</sequence>
<evidence type="ECO:0000256" key="1">
    <source>
        <dbReference type="SAM" id="MobiDB-lite"/>
    </source>
</evidence>
<proteinExistence type="predicted"/>
<dbReference type="EMBL" id="WSQA01000013">
    <property type="protein sequence ID" value="MVZ63497.1"/>
    <property type="molecule type" value="Genomic_DNA"/>
</dbReference>
<evidence type="ECO:0000313" key="2">
    <source>
        <dbReference type="EMBL" id="MVZ63497.1"/>
    </source>
</evidence>
<organism evidence="2 3">
    <name type="scientific">Sphingobacterium humi</name>
    <dbReference type="NCBI Taxonomy" id="1796905"/>
    <lineage>
        <taxon>Bacteria</taxon>
        <taxon>Pseudomonadati</taxon>
        <taxon>Bacteroidota</taxon>
        <taxon>Sphingobacteriia</taxon>
        <taxon>Sphingobacteriales</taxon>
        <taxon>Sphingobacteriaceae</taxon>
        <taxon>Sphingobacterium</taxon>
    </lineage>
</organism>
<feature type="region of interest" description="Disordered" evidence="1">
    <location>
        <begin position="87"/>
        <end position="107"/>
    </location>
</feature>
<dbReference type="OrthoDB" id="9853115at2"/>
<gene>
    <name evidence="2" type="ORF">GQF63_15825</name>
</gene>
<evidence type="ECO:0000313" key="3">
    <source>
        <dbReference type="Proteomes" id="UP000435036"/>
    </source>
</evidence>
<accession>A0A6N8L2H1</accession>
<keyword evidence="3" id="KW-1185">Reference proteome</keyword>
<dbReference type="AlphaFoldDB" id="A0A6N8L2H1"/>
<feature type="compositionally biased region" description="Polar residues" evidence="1">
    <location>
        <begin position="87"/>
        <end position="99"/>
    </location>
</feature>
<dbReference type="Proteomes" id="UP000435036">
    <property type="component" value="Unassembled WGS sequence"/>
</dbReference>
<protein>
    <submittedName>
        <fullName evidence="2">Uncharacterized protein</fullName>
    </submittedName>
</protein>
<reference evidence="2 3" key="1">
    <citation type="submission" date="2019-12" db="EMBL/GenBank/DDBJ databases">
        <authorList>
            <person name="Dong K."/>
        </authorList>
    </citation>
    <scope>NUCLEOTIDE SEQUENCE [LARGE SCALE GENOMIC DNA]</scope>
    <source>
        <strain evidence="2 3">JCM 31225</strain>
    </source>
</reference>